<dbReference type="PATRIC" id="fig|1234597.4.peg.1427"/>
<organism evidence="1 2">
    <name type="scientific">Brucella intermedia M86</name>
    <dbReference type="NCBI Taxonomy" id="1234597"/>
    <lineage>
        <taxon>Bacteria</taxon>
        <taxon>Pseudomonadati</taxon>
        <taxon>Pseudomonadota</taxon>
        <taxon>Alphaproteobacteria</taxon>
        <taxon>Hyphomicrobiales</taxon>
        <taxon>Brucellaceae</taxon>
        <taxon>Brucella/Ochrobactrum group</taxon>
        <taxon>Brucella</taxon>
    </lineage>
</organism>
<name>M5K2D7_9HYPH</name>
<dbReference type="AlphaFoldDB" id="M5K2D7"/>
<comment type="caution">
    <text evidence="1">The sequence shown here is derived from an EMBL/GenBank/DDBJ whole genome shotgun (WGS) entry which is preliminary data.</text>
</comment>
<sequence>MPDIWIPVTQQNLEIEAGSPLDFSTFLSNPPIDEERRLIVNSDGHIALQSNPAVPYRLLCGAIATIPDHVTADRMAVQLRRHGYNCARFHFLDIALMEGQLQDFEYRQDILDRFRYYMAALKQNGIYWIVDGLTSNAGALGGVTDRWGTEGRLKLKTHVENAAFGHWLRFQVDIFGTVNPYTGLVPFEDPAMAMVVPFNENGLVFNSWVFANGDLQALAELKPPFNAWLEEQYGTTAVLQAAWGGELLGSEQIENATVALPSNRYAASKRLRDFASFCVSVETETAKKMGDCIRAMGFRGIIAPYNNGYGIQTTLTRRNQQVVAMNTYHDPNDNMTGPIFQTSSFDGAVAYVRNAAATRLAAKPFVMTEYDHVFWNRHRYEAGLAMPAYAALQDWDILCRHSNGALVLGYGGSDFNEQYIRPYRTALDPVARAGETLSALLFRRGDVAKALHRVVAQIQDIGNLARLDMQEPDAVTIMSLMSRFAQGDAPFAPDAVTVGSPRQISTRADAIAFLRSHGVLAATNPSDAASGIYVSDTGEIRLDSAAKQMRVVTQHTEALAFSSITQPVQLGQLWVGSASGAGMLSVSSLDGQTVADSSKLLLIFATDARNTDMVFADNEEKTVSSFGTLPVQIKVGHVWFKMPINTAWRLSPVGLDGAVQPPAITGDGTDGLNVELWNNVSVLANPPGPTTYFVIERV</sequence>
<reference evidence="1 2" key="1">
    <citation type="journal article" date="2013" name="Gut Pathog.">
        <title>Draft genome of Ochrobactrum intermedium strain M86 isolated from non-ulcer dyspeptic individual from India.</title>
        <authorList>
            <person name="Kulkarni G."/>
            <person name="Dhotre D."/>
            <person name="Dharne M."/>
            <person name="Shetty S."/>
            <person name="Chowdhury S."/>
            <person name="Misra V."/>
            <person name="Misra S."/>
            <person name="Patole M."/>
            <person name="Shouche Y."/>
        </authorList>
    </citation>
    <scope>NUCLEOTIDE SEQUENCE [LARGE SCALE GENOMIC DNA]</scope>
    <source>
        <strain evidence="1 2">M86</strain>
    </source>
</reference>
<dbReference type="OrthoDB" id="9801493at2"/>
<accession>M5K2D7</accession>
<evidence type="ECO:0008006" key="3">
    <source>
        <dbReference type="Google" id="ProtNLM"/>
    </source>
</evidence>
<dbReference type="InterPro" id="IPR017853">
    <property type="entry name" value="GH"/>
</dbReference>
<dbReference type="EMBL" id="AOGE01000014">
    <property type="protein sequence ID" value="ELT49926.1"/>
    <property type="molecule type" value="Genomic_DNA"/>
</dbReference>
<dbReference type="Gene3D" id="3.20.20.80">
    <property type="entry name" value="Glycosidases"/>
    <property type="match status" value="1"/>
</dbReference>
<dbReference type="GeneID" id="57306342"/>
<dbReference type="RefSeq" id="WP_006471062.1">
    <property type="nucleotide sequence ID" value="NZ_AOGE01000014.1"/>
</dbReference>
<protein>
    <recommendedName>
        <fullName evidence="3">Glycoside hydrolase</fullName>
    </recommendedName>
</protein>
<evidence type="ECO:0000313" key="1">
    <source>
        <dbReference type="EMBL" id="ELT49926.1"/>
    </source>
</evidence>
<evidence type="ECO:0000313" key="2">
    <source>
        <dbReference type="Proteomes" id="UP000011971"/>
    </source>
</evidence>
<dbReference type="Proteomes" id="UP000011971">
    <property type="component" value="Unassembled WGS sequence"/>
</dbReference>
<proteinExistence type="predicted"/>
<gene>
    <name evidence="1" type="ORF">D584_06852</name>
</gene>
<dbReference type="SUPFAM" id="SSF51445">
    <property type="entry name" value="(Trans)glycosidases"/>
    <property type="match status" value="1"/>
</dbReference>